<dbReference type="RefSeq" id="WP_090659860.1">
    <property type="nucleotide sequence ID" value="NZ_FOIA01000025.1"/>
</dbReference>
<keyword evidence="3" id="KW-1185">Reference proteome</keyword>
<evidence type="ECO:0000313" key="2">
    <source>
        <dbReference type="EMBL" id="SET40259.1"/>
    </source>
</evidence>
<name>A0A1I0E7J9_9PROT</name>
<dbReference type="AlphaFoldDB" id="A0A1I0E7J9"/>
<dbReference type="OrthoDB" id="8547115at2"/>
<keyword evidence="1" id="KW-0732">Signal</keyword>
<accession>A0A1I0E7J9</accession>
<gene>
    <name evidence="2" type="ORF">SAMN05216326_12514</name>
</gene>
<proteinExistence type="predicted"/>
<dbReference type="EMBL" id="FOIA01000025">
    <property type="protein sequence ID" value="SET40259.1"/>
    <property type="molecule type" value="Genomic_DNA"/>
</dbReference>
<protein>
    <submittedName>
        <fullName evidence="2">Uncharacterized protein</fullName>
    </submittedName>
</protein>
<feature type="chain" id="PRO_5011795331" evidence="1">
    <location>
        <begin position="20"/>
        <end position="114"/>
    </location>
</feature>
<evidence type="ECO:0000256" key="1">
    <source>
        <dbReference type="SAM" id="SignalP"/>
    </source>
</evidence>
<reference evidence="3" key="1">
    <citation type="submission" date="2016-10" db="EMBL/GenBank/DDBJ databases">
        <authorList>
            <person name="Varghese N."/>
            <person name="Submissions S."/>
        </authorList>
    </citation>
    <scope>NUCLEOTIDE SEQUENCE [LARGE SCALE GENOMIC DNA]</scope>
    <source>
        <strain evidence="3">Nm71</strain>
    </source>
</reference>
<feature type="signal peptide" evidence="1">
    <location>
        <begin position="1"/>
        <end position="19"/>
    </location>
</feature>
<evidence type="ECO:0000313" key="3">
    <source>
        <dbReference type="Proteomes" id="UP000199345"/>
    </source>
</evidence>
<sequence>MSKILGKFLVIYATACALASSAVLGVFIGTAVDNKALGYFDGEFFQYNPAKDKKALIITDTGPVEIDMDCSENSEGKYDIALYAHTAGRVTILSVVTNDEYRSIYGMDHPCHKE</sequence>
<organism evidence="2 3">
    <name type="scientific">Nitrosomonas marina</name>
    <dbReference type="NCBI Taxonomy" id="917"/>
    <lineage>
        <taxon>Bacteria</taxon>
        <taxon>Pseudomonadati</taxon>
        <taxon>Pseudomonadota</taxon>
        <taxon>Betaproteobacteria</taxon>
        <taxon>Nitrosomonadales</taxon>
        <taxon>Nitrosomonadaceae</taxon>
        <taxon>Nitrosomonas</taxon>
    </lineage>
</organism>
<dbReference type="Proteomes" id="UP000199345">
    <property type="component" value="Unassembled WGS sequence"/>
</dbReference>